<dbReference type="EMBL" id="JASKHM010000004">
    <property type="protein sequence ID" value="MEQ4482500.1"/>
    <property type="molecule type" value="Genomic_DNA"/>
</dbReference>
<organism evidence="1 2">
    <name type="scientific">Cohnella silvisoli</name>
    <dbReference type="NCBI Taxonomy" id="2873699"/>
    <lineage>
        <taxon>Bacteria</taxon>
        <taxon>Bacillati</taxon>
        <taxon>Bacillota</taxon>
        <taxon>Bacilli</taxon>
        <taxon>Bacillales</taxon>
        <taxon>Paenibacillaceae</taxon>
        <taxon>Cohnella</taxon>
    </lineage>
</organism>
<reference evidence="1 2" key="1">
    <citation type="journal article" date="2023" name="Genome Announc.">
        <title>Pan-Genome Analyses of the Genus Cohnella and Proposal of the Novel Species Cohnella silvisoli sp. nov., Isolated from Forest Soil.</title>
        <authorList>
            <person name="Wang C."/>
            <person name="Mao L."/>
            <person name="Bao G."/>
            <person name="Zhu H."/>
        </authorList>
    </citation>
    <scope>NUCLEOTIDE SEQUENCE [LARGE SCALE GENOMIC DNA]</scope>
    <source>
        <strain evidence="1 2">NL03-T5-1</strain>
    </source>
</reference>
<gene>
    <name evidence="1" type="ORF">QJS35_08850</name>
</gene>
<evidence type="ECO:0000313" key="1">
    <source>
        <dbReference type="EMBL" id="MEQ4482500.1"/>
    </source>
</evidence>
<dbReference type="RefSeq" id="WP_232187515.1">
    <property type="nucleotide sequence ID" value="NZ_JAIOAP010000013.1"/>
</dbReference>
<accession>A0ABV1KRB4</accession>
<protein>
    <submittedName>
        <fullName evidence="1">Uncharacterized protein</fullName>
    </submittedName>
</protein>
<dbReference type="Proteomes" id="UP001493487">
    <property type="component" value="Unassembled WGS sequence"/>
</dbReference>
<sequence>MAKLHFWIFGRRGQFFGLGEAASLDLRAARAVFWPWRSCISGSSGGEGSFLALAKLHRWIFGWRGQFFGLGEAALVDLDLRSRTEQEEGQ</sequence>
<keyword evidence="2" id="KW-1185">Reference proteome</keyword>
<proteinExistence type="predicted"/>
<evidence type="ECO:0000313" key="2">
    <source>
        <dbReference type="Proteomes" id="UP001493487"/>
    </source>
</evidence>
<name>A0ABV1KRB4_9BACL</name>
<comment type="caution">
    <text evidence="1">The sequence shown here is derived from an EMBL/GenBank/DDBJ whole genome shotgun (WGS) entry which is preliminary data.</text>
</comment>